<reference evidence="2 3" key="1">
    <citation type="journal article" date="2021" name="MBio">
        <title>A New Model Trypanosomatid, Novymonas esmeraldas: Genomic Perception of Its 'Candidatus Pandoraea novymonadis' Endosymbiont.</title>
        <authorList>
            <person name="Zakharova A."/>
            <person name="Saura A."/>
            <person name="Butenko A."/>
            <person name="Podesvova L."/>
            <person name="Warmusova S."/>
            <person name="Kostygov A.Y."/>
            <person name="Nenarokova A."/>
            <person name="Lukes J."/>
            <person name="Opperdoes F.R."/>
            <person name="Yurchenko V."/>
        </authorList>
    </citation>
    <scope>NUCLEOTIDE SEQUENCE [LARGE SCALE GENOMIC DNA]</scope>
    <source>
        <strain evidence="2 3">E262AT.01</strain>
    </source>
</reference>
<feature type="region of interest" description="Disordered" evidence="1">
    <location>
        <begin position="394"/>
        <end position="413"/>
    </location>
</feature>
<sequence>MRAISALYRYACEEEGCQLHSELVTLFHGVDVAVMDTADADATANAAAALPPPPAALAGAMLLSYAPNLCFPTHITLSQSYLGDAGLAAFMRVLPMLRWVRAVEARGVGAGPLAVAALSAALTAHVVEGCEEAAALPLAADAAGTDPEPYAGGRLPALELVDLRDNDGIYALSGQRLLAALRKRHSMLRLWCAAHVDLASVVPALEVLVDLGGLPPSTAGELHAWNEEAANTKYQRQLAREARRWHEAVEAFTVRNAVGEVVWRCGGGDGDGETAAAAAAASRQAIGEHVIFRLSSSSSSSPTTTAAVRATDAAALSSEQITAEVNAHISDFLTAACCFSATDSLAATTLPTTGGVRAALQACIDFGADSLALLPHSNAALWYVARVWRPQAADVQQQQQGRPAPSSSSAAAAANTNDDVQLNLWEAKANVAALLRGLQTNPALEAELRVSTQAGGVVIERHLYRLRQLYVQLDGREAPPEQEDACTARVAGAGATPLDEMVALYYRVVAALVARRFCDDHLPSMRACEQHIAALSEFVLNHLVDGEESSGAIEACIERLCRRLETHGGTAGARAAVAAADDADHDTRVLPPVMARALYHLRRHGAEAAAWTAVYAGTAAAAAALPPSSLPPPQGPLHPFHACRCAEEMRQHVNAFSERCSTAAEPPDTPLPLPQPCTACCYRTLQVTQALLPPRGADAADVADVAAELRERWTMLSPVRRALPRELRMFLLDMVIRQRSRQRGGCAYVPALDAVAGVSAQLPESTLSWLACGSGQRERWTGILRAFGEWYRLRALESYGIAEARTLLHQPPA</sequence>
<comment type="caution">
    <text evidence="2">The sequence shown here is derived from an EMBL/GenBank/DDBJ whole genome shotgun (WGS) entry which is preliminary data.</text>
</comment>
<keyword evidence="3" id="KW-1185">Reference proteome</keyword>
<evidence type="ECO:0000313" key="3">
    <source>
        <dbReference type="Proteomes" id="UP001430356"/>
    </source>
</evidence>
<proteinExistence type="predicted"/>
<dbReference type="Proteomes" id="UP001430356">
    <property type="component" value="Unassembled WGS sequence"/>
</dbReference>
<name>A0AAW0ES91_9TRYP</name>
<organism evidence="2 3">
    <name type="scientific">Novymonas esmeraldas</name>
    <dbReference type="NCBI Taxonomy" id="1808958"/>
    <lineage>
        <taxon>Eukaryota</taxon>
        <taxon>Discoba</taxon>
        <taxon>Euglenozoa</taxon>
        <taxon>Kinetoplastea</taxon>
        <taxon>Metakinetoplastina</taxon>
        <taxon>Trypanosomatida</taxon>
        <taxon>Trypanosomatidae</taxon>
        <taxon>Novymonas</taxon>
    </lineage>
</organism>
<evidence type="ECO:0000313" key="2">
    <source>
        <dbReference type="EMBL" id="KAK7197042.1"/>
    </source>
</evidence>
<protein>
    <submittedName>
        <fullName evidence="2">Uncharacterized protein</fullName>
    </submittedName>
</protein>
<gene>
    <name evidence="2" type="ORF">NESM_000648100</name>
</gene>
<accession>A0AAW0ES91</accession>
<dbReference type="EMBL" id="JAECZO010000093">
    <property type="protein sequence ID" value="KAK7197042.1"/>
    <property type="molecule type" value="Genomic_DNA"/>
</dbReference>
<dbReference type="AlphaFoldDB" id="A0AAW0ES91"/>
<evidence type="ECO:0000256" key="1">
    <source>
        <dbReference type="SAM" id="MobiDB-lite"/>
    </source>
</evidence>